<dbReference type="InterPro" id="IPR031857">
    <property type="entry name" value="Integrase_SSV1_C"/>
</dbReference>
<feature type="domain" description="Integrase SSV1 C-terminal" evidence="2">
    <location>
        <begin position="152"/>
        <end position="311"/>
    </location>
</feature>
<reference evidence="3 4" key="1">
    <citation type="journal article" date="2016" name="Genome Announc.">
        <title>Complete genome sequence of the hyperthermophilic and piezophilic archaeon Thermococcus barophilus Ch5, capable of growth at the expense of hydrogenogenesis from carbon monoxide and formate.</title>
        <authorList>
            <person name="Oger P."/>
            <person name="Sokolova T.G."/>
            <person name="Kozhevnikova D.A."/>
            <person name="Taranov E.A."/>
            <person name="Vannier P."/>
            <person name="Lee H.S."/>
            <person name="Kwon K.K."/>
            <person name="Kang S.G."/>
            <person name="Lee J.H."/>
            <person name="Bonch-Osmolovskaya E.A."/>
            <person name="Lebedinsky A.V."/>
        </authorList>
    </citation>
    <scope>NUCLEOTIDE SEQUENCE [LARGE SCALE GENOMIC DNA]</scope>
    <source>
        <strain evidence="4">Ch5</strain>
    </source>
</reference>
<evidence type="ECO:0000313" key="3">
    <source>
        <dbReference type="EMBL" id="ALM76456.1"/>
    </source>
</evidence>
<evidence type="ECO:0000313" key="4">
    <source>
        <dbReference type="Proteomes" id="UP000066042"/>
    </source>
</evidence>
<dbReference type="SUPFAM" id="SSF56349">
    <property type="entry name" value="DNA breaking-rejoining enzymes"/>
    <property type="match status" value="1"/>
</dbReference>
<dbReference type="Gene3D" id="1.10.443.10">
    <property type="entry name" value="Intergrase catalytic core"/>
    <property type="match status" value="1"/>
</dbReference>
<protein>
    <recommendedName>
        <fullName evidence="2">Integrase SSV1 C-terminal domain-containing protein</fullName>
    </recommendedName>
</protein>
<evidence type="ECO:0000259" key="2">
    <source>
        <dbReference type="Pfam" id="PF16795"/>
    </source>
</evidence>
<keyword evidence="1" id="KW-0233">DNA recombination</keyword>
<evidence type="ECO:0000256" key="1">
    <source>
        <dbReference type="ARBA" id="ARBA00023172"/>
    </source>
</evidence>
<organism evidence="3 4">
    <name type="scientific">Thermococcus barophilus</name>
    <dbReference type="NCBI Taxonomy" id="55802"/>
    <lineage>
        <taxon>Archaea</taxon>
        <taxon>Methanobacteriati</taxon>
        <taxon>Methanobacteriota</taxon>
        <taxon>Thermococci</taxon>
        <taxon>Thermococcales</taxon>
        <taxon>Thermococcaceae</taxon>
        <taxon>Thermococcus</taxon>
    </lineage>
</organism>
<dbReference type="InterPro" id="IPR011010">
    <property type="entry name" value="DNA_brk_join_enz"/>
</dbReference>
<name>A0A0S1XFF8_THEBA</name>
<dbReference type="Proteomes" id="UP000066042">
    <property type="component" value="Chromosome"/>
</dbReference>
<dbReference type="AlphaFoldDB" id="A0A0S1XFF8"/>
<dbReference type="EMBL" id="CP013050">
    <property type="protein sequence ID" value="ALM76456.1"/>
    <property type="molecule type" value="Genomic_DNA"/>
</dbReference>
<dbReference type="InterPro" id="IPR013762">
    <property type="entry name" value="Integrase-like_cat_sf"/>
</dbReference>
<dbReference type="GO" id="GO:0003677">
    <property type="term" value="F:DNA binding"/>
    <property type="evidence" value="ECO:0007669"/>
    <property type="project" value="InterPro"/>
</dbReference>
<accession>A0A0S1XFF8</accession>
<gene>
    <name evidence="3" type="ORF">TBCH5v1_2567</name>
</gene>
<dbReference type="Pfam" id="PF16795">
    <property type="entry name" value="Phage_integr_3"/>
    <property type="match status" value="1"/>
</dbReference>
<dbReference type="GO" id="GO:0015074">
    <property type="term" value="P:DNA integration"/>
    <property type="evidence" value="ECO:0007669"/>
    <property type="project" value="InterPro"/>
</dbReference>
<dbReference type="GO" id="GO:0006310">
    <property type="term" value="P:DNA recombination"/>
    <property type="evidence" value="ECO:0007669"/>
    <property type="project" value="UniProtKB-KW"/>
</dbReference>
<sequence>MDIPQEPNIFSEPITKKQPSKGFLLNDLWKEYKNKFLSWYLNKKYKGKTLDQLEKNQRKTVKAYISALDRLFSKFEIRNNLDIMEALKALNYGKWYANGLRNFLNFLFEIGLINMEDYERMKKAIQSKKAEAPSEEVFEKININEIKKAYKRAIEYVKTKSRIPNDPFPLFFKFLYYTGLRLDQAVRIFKNLKKSDIKFEGNIAYILTHEAKRGKKGTYIAIMPKHFGEELTENIRYVGNLPERIDKRFGKEGINFGAKLLRKFHYNFLRQNGVEKDIAEFIQGRSSVDVGSTYYLDKIRLAKEQYKKIADKFPKLD</sequence>
<dbReference type="PATRIC" id="fig|55802.8.peg.2552"/>
<proteinExistence type="predicted"/>